<evidence type="ECO:0000256" key="4">
    <source>
        <dbReference type="ARBA" id="ARBA00023128"/>
    </source>
</evidence>
<name>A0A1E5RKD7_9ASCO</name>
<evidence type="ECO:0000256" key="3">
    <source>
        <dbReference type="ARBA" id="ARBA00022801"/>
    </source>
</evidence>
<evidence type="ECO:0000313" key="11">
    <source>
        <dbReference type="Proteomes" id="UP000095605"/>
    </source>
</evidence>
<proteinExistence type="inferred from homology"/>
<dbReference type="InterPro" id="IPR000223">
    <property type="entry name" value="Pept_S26A_signal_pept_1"/>
</dbReference>
<feature type="active site" evidence="7">
    <location>
        <position position="35"/>
    </location>
</feature>
<dbReference type="InterPro" id="IPR036286">
    <property type="entry name" value="LexA/Signal_pep-like_sf"/>
</dbReference>
<reference evidence="11" key="1">
    <citation type="journal article" date="2016" name="Genome Announc.">
        <title>Genome sequences of three species of Hanseniaspora isolated from spontaneous wine fermentations.</title>
        <authorList>
            <person name="Sternes P.R."/>
            <person name="Lee D."/>
            <person name="Kutyna D.R."/>
            <person name="Borneman A.R."/>
        </authorList>
    </citation>
    <scope>NUCLEOTIDE SEQUENCE [LARGE SCALE GENOMIC DNA]</scope>
    <source>
        <strain evidence="11">AWRI3578</strain>
    </source>
</reference>
<dbReference type="Proteomes" id="UP000095605">
    <property type="component" value="Unassembled WGS sequence"/>
</dbReference>
<dbReference type="PANTHER" id="PTHR12383">
    <property type="entry name" value="PROTEASE FAMILY S26 MITOCHONDRIAL INNER MEMBRANE PROTEASE-RELATED"/>
    <property type="match status" value="1"/>
</dbReference>
<dbReference type="EMBL" id="LPNL01000004">
    <property type="protein sequence ID" value="OEJ87371.1"/>
    <property type="molecule type" value="Genomic_DNA"/>
</dbReference>
<dbReference type="EC" id="3.4.21.-" evidence="8"/>
<dbReference type="InterPro" id="IPR019533">
    <property type="entry name" value="Peptidase_S26"/>
</dbReference>
<evidence type="ECO:0000313" key="10">
    <source>
        <dbReference type="EMBL" id="OEJ87371.1"/>
    </source>
</evidence>
<keyword evidence="3 8" id="KW-0378">Hydrolase</keyword>
<dbReference type="GO" id="GO:0006465">
    <property type="term" value="P:signal peptide processing"/>
    <property type="evidence" value="ECO:0007669"/>
    <property type="project" value="InterPro"/>
</dbReference>
<dbReference type="GO" id="GO:0004252">
    <property type="term" value="F:serine-type endopeptidase activity"/>
    <property type="evidence" value="ECO:0007669"/>
    <property type="project" value="InterPro"/>
</dbReference>
<dbReference type="CDD" id="cd06530">
    <property type="entry name" value="S26_SPase_I"/>
    <property type="match status" value="1"/>
</dbReference>
<dbReference type="PRINTS" id="PR00727">
    <property type="entry name" value="LEADERPTASE"/>
</dbReference>
<keyword evidence="2 8" id="KW-0999">Mitochondrion inner membrane</keyword>
<protein>
    <recommendedName>
        <fullName evidence="8">Mitochondrial inner membrane protease subunit</fullName>
        <ecNumber evidence="8">3.4.21.-</ecNumber>
    </recommendedName>
</protein>
<keyword evidence="11" id="KW-1185">Reference proteome</keyword>
<evidence type="ECO:0000256" key="5">
    <source>
        <dbReference type="ARBA" id="ARBA00023136"/>
    </source>
</evidence>
<evidence type="ECO:0000256" key="1">
    <source>
        <dbReference type="ARBA" id="ARBA00004273"/>
    </source>
</evidence>
<dbReference type="PANTHER" id="PTHR12383:SF16">
    <property type="entry name" value="MITOCHONDRIAL INNER MEMBRANE PROTEASE SUBUNIT 1"/>
    <property type="match status" value="1"/>
</dbReference>
<dbReference type="Gene3D" id="2.10.109.10">
    <property type="entry name" value="Umud Fragment, subunit A"/>
    <property type="match status" value="1"/>
</dbReference>
<dbReference type="NCBIfam" id="TIGR02227">
    <property type="entry name" value="sigpep_I_bact"/>
    <property type="match status" value="1"/>
</dbReference>
<dbReference type="GO" id="GO:0042720">
    <property type="term" value="C:mitochondrial inner membrane peptidase complex"/>
    <property type="evidence" value="ECO:0007669"/>
    <property type="project" value="TreeGrafter"/>
</dbReference>
<sequence length="259" mass="29434">MKKGYYTALKTVSALCALQLIHENVISLNPSKGESMLPTLEPKNDWILIWKFSLQSKEKTSMSEKIKNMVDICEAHNLSKGDTKALKSLIKQGYEPYNEKKTPSGLRKYSVPDMLEVGDVVVLKKPTDDAYRVCKRILAREGDVIMFEPTSGSKLASVAYQVKESIQNNETYTREEMEGYVQKLDGNHLLQDQFENKFIKVPKGHVWVTGDNPNFSVDSRSYGFVPIGLIEGKVLYHIHYDSLSKGFQKIVNLYKDIDD</sequence>
<accession>A0A1E5RKD7</accession>
<evidence type="ECO:0000259" key="9">
    <source>
        <dbReference type="Pfam" id="PF10502"/>
    </source>
</evidence>
<dbReference type="SUPFAM" id="SSF51306">
    <property type="entry name" value="LexA/Signal peptidase"/>
    <property type="match status" value="1"/>
</dbReference>
<evidence type="ECO:0000256" key="2">
    <source>
        <dbReference type="ARBA" id="ARBA00022792"/>
    </source>
</evidence>
<comment type="subcellular location">
    <subcellularLocation>
        <location evidence="1 8">Mitochondrion inner membrane</location>
    </subcellularLocation>
</comment>
<feature type="active site" evidence="7">
    <location>
        <position position="135"/>
    </location>
</feature>
<organism evidence="10 11">
    <name type="scientific">Hanseniaspora opuntiae</name>
    <dbReference type="NCBI Taxonomy" id="211096"/>
    <lineage>
        <taxon>Eukaryota</taxon>
        <taxon>Fungi</taxon>
        <taxon>Dikarya</taxon>
        <taxon>Ascomycota</taxon>
        <taxon>Saccharomycotina</taxon>
        <taxon>Saccharomycetes</taxon>
        <taxon>Saccharomycodales</taxon>
        <taxon>Saccharomycodaceae</taxon>
        <taxon>Hanseniaspora</taxon>
    </lineage>
</organism>
<evidence type="ECO:0000256" key="8">
    <source>
        <dbReference type="RuleBase" id="RU362041"/>
    </source>
</evidence>
<feature type="domain" description="Peptidase S26" evidence="9">
    <location>
        <begin position="10"/>
        <end position="234"/>
    </location>
</feature>
<keyword evidence="8" id="KW-0645">Protease</keyword>
<gene>
    <name evidence="10" type="ORF">AWRI3578_g2011</name>
</gene>
<keyword evidence="5" id="KW-0472">Membrane</keyword>
<dbReference type="Pfam" id="PF10502">
    <property type="entry name" value="Peptidase_S26"/>
    <property type="match status" value="1"/>
</dbReference>
<keyword evidence="4 8" id="KW-0496">Mitochondrion</keyword>
<evidence type="ECO:0000256" key="7">
    <source>
        <dbReference type="PIRSR" id="PIRSR600223-1"/>
    </source>
</evidence>
<comment type="caution">
    <text evidence="10">The sequence shown here is derived from an EMBL/GenBank/DDBJ whole genome shotgun (WGS) entry which is preliminary data.</text>
</comment>
<evidence type="ECO:0000256" key="6">
    <source>
        <dbReference type="ARBA" id="ARBA00038445"/>
    </source>
</evidence>
<dbReference type="InterPro" id="IPR052064">
    <property type="entry name" value="Mito_IMP1_subunit"/>
</dbReference>
<dbReference type="OrthoDB" id="308440at2759"/>
<dbReference type="GO" id="GO:0006627">
    <property type="term" value="P:protein processing involved in protein targeting to mitochondrion"/>
    <property type="evidence" value="ECO:0007669"/>
    <property type="project" value="TreeGrafter"/>
</dbReference>
<dbReference type="AlphaFoldDB" id="A0A1E5RKD7"/>
<comment type="similarity">
    <text evidence="6">Belongs to the peptidase S26 family. IMP1 subfamily.</text>
</comment>